<dbReference type="Pfam" id="PF01557">
    <property type="entry name" value="FAA_hydrolase"/>
    <property type="match status" value="1"/>
</dbReference>
<dbReference type="InterPro" id="IPR011234">
    <property type="entry name" value="Fumarylacetoacetase-like_C"/>
</dbReference>
<evidence type="ECO:0000259" key="2">
    <source>
        <dbReference type="Pfam" id="PF01557"/>
    </source>
</evidence>
<comment type="caution">
    <text evidence="3">The sequence shown here is derived from an EMBL/GenBank/DDBJ whole genome shotgun (WGS) entry which is preliminary data.</text>
</comment>
<accession>A0ABS2N7J2</accession>
<dbReference type="EMBL" id="JAFBDZ010000001">
    <property type="protein sequence ID" value="MBM7583784.1"/>
    <property type="molecule type" value="Genomic_DNA"/>
</dbReference>
<proteinExistence type="predicted"/>
<dbReference type="PANTHER" id="PTHR30143:SF0">
    <property type="entry name" value="2-KETO-4-PENTENOATE HYDRATASE"/>
    <property type="match status" value="1"/>
</dbReference>
<dbReference type="EC" id="4.1.1.77" evidence="3"/>
<dbReference type="InterPro" id="IPR050772">
    <property type="entry name" value="Hydratase-Decarb/MhpD_sf"/>
</dbReference>
<evidence type="ECO:0000256" key="1">
    <source>
        <dbReference type="ARBA" id="ARBA00023239"/>
    </source>
</evidence>
<dbReference type="PANTHER" id="PTHR30143">
    <property type="entry name" value="ACID HYDRATASE"/>
    <property type="match status" value="1"/>
</dbReference>
<gene>
    <name evidence="3" type="ORF">JOC86_000321</name>
</gene>
<dbReference type="RefSeq" id="WP_205168018.1">
    <property type="nucleotide sequence ID" value="NZ_JAFBDZ010000001.1"/>
</dbReference>
<protein>
    <submittedName>
        <fullName evidence="3">2-oxo-3-hexenedioate decarboxylase</fullName>
        <ecNumber evidence="3">4.1.1.77</ecNumber>
    </submittedName>
</protein>
<sequence>MKTKTLTLKQIAEQIDHHQITGIDMDKITSHSPDITVKDSYEIQQHWEQCALKRGDLKIGWKMGLTSVAKQRSVGVNEPIYGRLTNSMEVHSNTLSLKGLIHPRVEPEIAFVIKEELKGDQLTARDVWKATEFIMPAVEVIDSRYKNFSFTLVDVVADNASSSRFFLSDQAFSPFHTPLDKLEVNMYRNGEKVQSGVGSAVLGHPVKSVIELAKMLHHVGLAIQPGMVILTGGITEAVNVYDGDELKVTFDSLGEINFDVKKEKED</sequence>
<reference evidence="3 4" key="1">
    <citation type="submission" date="2021-01" db="EMBL/GenBank/DDBJ databases">
        <title>Genomic Encyclopedia of Type Strains, Phase IV (KMG-IV): sequencing the most valuable type-strain genomes for metagenomic binning, comparative biology and taxonomic classification.</title>
        <authorList>
            <person name="Goeker M."/>
        </authorList>
    </citation>
    <scope>NUCLEOTIDE SEQUENCE [LARGE SCALE GENOMIC DNA]</scope>
    <source>
        <strain evidence="3 4">DSM 24834</strain>
    </source>
</reference>
<dbReference type="Gene3D" id="3.90.850.10">
    <property type="entry name" value="Fumarylacetoacetase-like, C-terminal domain"/>
    <property type="match status" value="1"/>
</dbReference>
<evidence type="ECO:0000313" key="4">
    <source>
        <dbReference type="Proteomes" id="UP001646157"/>
    </source>
</evidence>
<dbReference type="SUPFAM" id="SSF56529">
    <property type="entry name" value="FAH"/>
    <property type="match status" value="1"/>
</dbReference>
<feature type="domain" description="Fumarylacetoacetase-like C-terminal" evidence="2">
    <location>
        <begin position="77"/>
        <end position="260"/>
    </location>
</feature>
<name>A0ABS2N7J2_9BACI</name>
<organism evidence="3 4">
    <name type="scientific">Rossellomorea pakistanensis</name>
    <dbReference type="NCBI Taxonomy" id="992288"/>
    <lineage>
        <taxon>Bacteria</taxon>
        <taxon>Bacillati</taxon>
        <taxon>Bacillota</taxon>
        <taxon>Bacilli</taxon>
        <taxon>Bacillales</taxon>
        <taxon>Bacillaceae</taxon>
        <taxon>Rossellomorea</taxon>
    </lineage>
</organism>
<dbReference type="Proteomes" id="UP001646157">
    <property type="component" value="Unassembled WGS sequence"/>
</dbReference>
<dbReference type="GO" id="GO:0047437">
    <property type="term" value="F:4-oxalocrotonate decarboxylase activity"/>
    <property type="evidence" value="ECO:0007669"/>
    <property type="project" value="UniProtKB-EC"/>
</dbReference>
<dbReference type="InterPro" id="IPR036663">
    <property type="entry name" value="Fumarylacetoacetase_C_sf"/>
</dbReference>
<keyword evidence="1 3" id="KW-0456">Lyase</keyword>
<keyword evidence="4" id="KW-1185">Reference proteome</keyword>
<evidence type="ECO:0000313" key="3">
    <source>
        <dbReference type="EMBL" id="MBM7583784.1"/>
    </source>
</evidence>